<name>A0A0U4EWQ8_9BACI</name>
<dbReference type="CDD" id="cd10803">
    <property type="entry name" value="YdjC_EF3048_like"/>
    <property type="match status" value="1"/>
</dbReference>
<dbReference type="AlphaFoldDB" id="A0A0U4EWQ8"/>
<keyword evidence="2" id="KW-0479">Metal-binding</keyword>
<dbReference type="InterPro" id="IPR022948">
    <property type="entry name" value="COD_ChbG_bac"/>
</dbReference>
<dbReference type="EMBL" id="CP013862">
    <property type="protein sequence ID" value="ALX47783.1"/>
    <property type="molecule type" value="Genomic_DNA"/>
</dbReference>
<proteinExistence type="predicted"/>
<protein>
    <recommendedName>
        <fullName evidence="8">Carbohydrate deacetylase</fullName>
    </recommendedName>
</protein>
<dbReference type="InterPro" id="IPR011330">
    <property type="entry name" value="Glyco_hydro/deAcase_b/a-brl"/>
</dbReference>
<comment type="cofactor">
    <cofactor evidence="1">
        <name>Mg(2+)</name>
        <dbReference type="ChEBI" id="CHEBI:18420"/>
    </cofactor>
</comment>
<dbReference type="GO" id="GO:0016811">
    <property type="term" value="F:hydrolase activity, acting on carbon-nitrogen (but not peptide) bonds, in linear amides"/>
    <property type="evidence" value="ECO:0007669"/>
    <property type="project" value="InterPro"/>
</dbReference>
<gene>
    <name evidence="6" type="ORF">AOX59_03675</name>
</gene>
<evidence type="ECO:0000256" key="5">
    <source>
        <dbReference type="ARBA" id="ARBA00023277"/>
    </source>
</evidence>
<dbReference type="STRING" id="1472767.AOX59_03675"/>
<keyword evidence="3" id="KW-0378">Hydrolase</keyword>
<dbReference type="GO" id="GO:0046872">
    <property type="term" value="F:metal ion binding"/>
    <property type="evidence" value="ECO:0007669"/>
    <property type="project" value="UniProtKB-KW"/>
</dbReference>
<reference evidence="6 7" key="1">
    <citation type="submission" date="2016-01" db="EMBL/GenBank/DDBJ databases">
        <title>Complete genome sequence of strain Lentibacillus amyloliquefaciens LAM0015T isolated from saline sediment.</title>
        <authorList>
            <person name="Wang J.-L."/>
            <person name="He M.-X."/>
        </authorList>
    </citation>
    <scope>NUCLEOTIDE SEQUENCE [LARGE SCALE GENOMIC DNA]</scope>
    <source>
        <strain evidence="6 7">LAM0015</strain>
    </source>
</reference>
<evidence type="ECO:0008006" key="8">
    <source>
        <dbReference type="Google" id="ProtNLM"/>
    </source>
</evidence>
<dbReference type="PANTHER" id="PTHR31609">
    <property type="entry name" value="YDJC DEACETYLASE FAMILY MEMBER"/>
    <property type="match status" value="1"/>
</dbReference>
<dbReference type="Gene3D" id="3.20.20.370">
    <property type="entry name" value="Glycoside hydrolase/deacetylase"/>
    <property type="match status" value="1"/>
</dbReference>
<evidence type="ECO:0000256" key="2">
    <source>
        <dbReference type="ARBA" id="ARBA00022723"/>
    </source>
</evidence>
<dbReference type="RefSeq" id="WP_068441999.1">
    <property type="nucleotide sequence ID" value="NZ_CP013862.1"/>
</dbReference>
<keyword evidence="4" id="KW-0460">Magnesium</keyword>
<dbReference type="GO" id="GO:0019213">
    <property type="term" value="F:deacetylase activity"/>
    <property type="evidence" value="ECO:0007669"/>
    <property type="project" value="TreeGrafter"/>
</dbReference>
<organism evidence="6 7">
    <name type="scientific">Lentibacillus amyloliquefaciens</name>
    <dbReference type="NCBI Taxonomy" id="1472767"/>
    <lineage>
        <taxon>Bacteria</taxon>
        <taxon>Bacillati</taxon>
        <taxon>Bacillota</taxon>
        <taxon>Bacilli</taxon>
        <taxon>Bacillales</taxon>
        <taxon>Bacillaceae</taxon>
        <taxon>Lentibacillus</taxon>
    </lineage>
</organism>
<dbReference type="Proteomes" id="UP000050331">
    <property type="component" value="Chromosome"/>
</dbReference>
<sequence>MEKKAPEVIINADDFCLSPGVTAGILYAHQYGVISSTTAMMNTEYAKESLTEAKQYPDLGLGLHFVLDAGHPVFSSNSSLTDRTGRFLKGKSLMESAEKQDLKDELEAQLELLYKWYGNVTHIDSHHHMHLHMPGVTEVVLEIAEQCQIPIRKFSETEIRKDVSSIDFFCKEFYGEKHVSIENLLGILSRLESGVTEIMCHPAFMDSWLRDKSSYNNTRMKELEVLTNTRVKEWLKNYSLNLIHYGGLSHEC</sequence>
<evidence type="ECO:0000256" key="3">
    <source>
        <dbReference type="ARBA" id="ARBA00022801"/>
    </source>
</evidence>
<evidence type="ECO:0000256" key="4">
    <source>
        <dbReference type="ARBA" id="ARBA00022842"/>
    </source>
</evidence>
<dbReference type="OrthoDB" id="9774177at2"/>
<evidence type="ECO:0000313" key="6">
    <source>
        <dbReference type="EMBL" id="ALX47783.1"/>
    </source>
</evidence>
<keyword evidence="7" id="KW-1185">Reference proteome</keyword>
<accession>A0A0U4EWQ8</accession>
<dbReference type="Pfam" id="PF04794">
    <property type="entry name" value="YdjC"/>
    <property type="match status" value="1"/>
</dbReference>
<keyword evidence="5" id="KW-0119">Carbohydrate metabolism</keyword>
<dbReference type="InterPro" id="IPR006879">
    <property type="entry name" value="YdjC-like"/>
</dbReference>
<evidence type="ECO:0000256" key="1">
    <source>
        <dbReference type="ARBA" id="ARBA00001946"/>
    </source>
</evidence>
<dbReference type="KEGG" id="lao:AOX59_03675"/>
<dbReference type="SUPFAM" id="SSF88713">
    <property type="entry name" value="Glycoside hydrolase/deacetylase"/>
    <property type="match status" value="1"/>
</dbReference>
<evidence type="ECO:0000313" key="7">
    <source>
        <dbReference type="Proteomes" id="UP000050331"/>
    </source>
</evidence>
<dbReference type="PANTHER" id="PTHR31609:SF1">
    <property type="entry name" value="CARBOHYDRATE DEACETYLASE"/>
    <property type="match status" value="1"/>
</dbReference>
<dbReference type="GO" id="GO:0000272">
    <property type="term" value="P:polysaccharide catabolic process"/>
    <property type="evidence" value="ECO:0007669"/>
    <property type="project" value="InterPro"/>
</dbReference>